<keyword evidence="1" id="KW-0521">NADP</keyword>
<protein>
    <submittedName>
        <fullName evidence="4">Quinone oxidoreductase</fullName>
    </submittedName>
</protein>
<evidence type="ECO:0000256" key="1">
    <source>
        <dbReference type="ARBA" id="ARBA00022857"/>
    </source>
</evidence>
<dbReference type="Gene3D" id="3.40.50.720">
    <property type="entry name" value="NAD(P)-binding Rossmann-like Domain"/>
    <property type="match status" value="1"/>
</dbReference>
<reference evidence="4" key="1">
    <citation type="journal article" date="2014" name="Int. J. Syst. Evol. Microbiol.">
        <title>Complete genome sequence of Corynebacterium casei LMG S-19264T (=DSM 44701T), isolated from a smear-ripened cheese.</title>
        <authorList>
            <consortium name="US DOE Joint Genome Institute (JGI-PGF)"/>
            <person name="Walter F."/>
            <person name="Albersmeier A."/>
            <person name="Kalinowski J."/>
            <person name="Ruckert C."/>
        </authorList>
    </citation>
    <scope>NUCLEOTIDE SEQUENCE</scope>
    <source>
        <strain evidence="4">CGMCC 1.15794</strain>
    </source>
</reference>
<dbReference type="Gene3D" id="3.90.180.10">
    <property type="entry name" value="Medium-chain alcohol dehydrogenases, catalytic domain"/>
    <property type="match status" value="1"/>
</dbReference>
<dbReference type="PANTHER" id="PTHR48106">
    <property type="entry name" value="QUINONE OXIDOREDUCTASE PIG3-RELATED"/>
    <property type="match status" value="1"/>
</dbReference>
<dbReference type="GO" id="GO:0003960">
    <property type="term" value="F:quinone reductase (NADPH) activity"/>
    <property type="evidence" value="ECO:0007669"/>
    <property type="project" value="InterPro"/>
</dbReference>
<sequence length="329" mass="35103">MRAVSINGHGGTEVMQLVDVALPTLAPDEARIRHTRIGVNYSDINVRRGGFYPTSPSLPSLLGNEAVGVVEEVGAEVEDIVPGDRVGYVKGRGPFHSEPGSYAEYRNVPAERLVRIPSNVTDDSAAAVLLKGLTAATILDLSYRAEPGQTALVHAGASGVGSILVSWLSALGVTPLVTVGSPDKAEFARERGAAECILYNKQDFVEEVRSLRPDGVDVVFDGAGGDIFTRSLDVIKRNGALINYGNAAGRVAPFDILTLAFKGAIWVTRIAVQHSDIPFYRRSMEKILRFVADGTIKPHVSRVLPLAQAASAHELIESRATMGSVLLVP</sequence>
<dbReference type="GO" id="GO:0035925">
    <property type="term" value="F:mRNA 3'-UTR AU-rich region binding"/>
    <property type="evidence" value="ECO:0007669"/>
    <property type="project" value="TreeGrafter"/>
</dbReference>
<dbReference type="SUPFAM" id="SSF50129">
    <property type="entry name" value="GroES-like"/>
    <property type="match status" value="1"/>
</dbReference>
<dbReference type="GO" id="GO:0005829">
    <property type="term" value="C:cytosol"/>
    <property type="evidence" value="ECO:0007669"/>
    <property type="project" value="TreeGrafter"/>
</dbReference>
<dbReference type="Pfam" id="PF08240">
    <property type="entry name" value="ADH_N"/>
    <property type="match status" value="1"/>
</dbReference>
<dbReference type="SUPFAM" id="SSF51735">
    <property type="entry name" value="NAD(P)-binding Rossmann-fold domains"/>
    <property type="match status" value="1"/>
</dbReference>
<dbReference type="CDD" id="cd05286">
    <property type="entry name" value="QOR2"/>
    <property type="match status" value="1"/>
</dbReference>
<dbReference type="InterPro" id="IPR036291">
    <property type="entry name" value="NAD(P)-bd_dom_sf"/>
</dbReference>
<dbReference type="Proteomes" id="UP000657592">
    <property type="component" value="Unassembled WGS sequence"/>
</dbReference>
<name>A0A917IET2_9MICO</name>
<evidence type="ECO:0000313" key="5">
    <source>
        <dbReference type="Proteomes" id="UP000657592"/>
    </source>
</evidence>
<dbReference type="InterPro" id="IPR047618">
    <property type="entry name" value="QOR-like"/>
</dbReference>
<dbReference type="EMBL" id="BMJY01000005">
    <property type="protein sequence ID" value="GGH42637.1"/>
    <property type="molecule type" value="Genomic_DNA"/>
</dbReference>
<accession>A0A917IET2</accession>
<gene>
    <name evidence="4" type="primary">qor</name>
    <name evidence="4" type="ORF">GCM10010921_15970</name>
</gene>
<dbReference type="Pfam" id="PF13602">
    <property type="entry name" value="ADH_zinc_N_2"/>
    <property type="match status" value="1"/>
</dbReference>
<feature type="domain" description="Enoyl reductase (ER)" evidence="3">
    <location>
        <begin position="10"/>
        <end position="327"/>
    </location>
</feature>
<proteinExistence type="predicted"/>
<evidence type="ECO:0000259" key="3">
    <source>
        <dbReference type="SMART" id="SM00829"/>
    </source>
</evidence>
<evidence type="ECO:0000313" key="4">
    <source>
        <dbReference type="EMBL" id="GGH42637.1"/>
    </source>
</evidence>
<dbReference type="SMART" id="SM00829">
    <property type="entry name" value="PKS_ER"/>
    <property type="match status" value="1"/>
</dbReference>
<reference evidence="4" key="2">
    <citation type="submission" date="2020-09" db="EMBL/GenBank/DDBJ databases">
        <authorList>
            <person name="Sun Q."/>
            <person name="Zhou Y."/>
        </authorList>
    </citation>
    <scope>NUCLEOTIDE SEQUENCE</scope>
    <source>
        <strain evidence="4">CGMCC 1.15794</strain>
    </source>
</reference>
<organism evidence="4 5">
    <name type="scientific">Microbacterium album</name>
    <dbReference type="NCBI Taxonomy" id="2053191"/>
    <lineage>
        <taxon>Bacteria</taxon>
        <taxon>Bacillati</taxon>
        <taxon>Actinomycetota</taxon>
        <taxon>Actinomycetes</taxon>
        <taxon>Micrococcales</taxon>
        <taxon>Microbacteriaceae</taxon>
        <taxon>Microbacterium</taxon>
    </lineage>
</organism>
<dbReference type="InterPro" id="IPR011032">
    <property type="entry name" value="GroES-like_sf"/>
</dbReference>
<dbReference type="PANTHER" id="PTHR48106:SF13">
    <property type="entry name" value="QUINONE OXIDOREDUCTASE-RELATED"/>
    <property type="match status" value="1"/>
</dbReference>
<keyword evidence="2" id="KW-0560">Oxidoreductase</keyword>
<dbReference type="AlphaFoldDB" id="A0A917IET2"/>
<evidence type="ECO:0000256" key="2">
    <source>
        <dbReference type="ARBA" id="ARBA00023002"/>
    </source>
</evidence>
<comment type="caution">
    <text evidence="4">The sequence shown here is derived from an EMBL/GenBank/DDBJ whole genome shotgun (WGS) entry which is preliminary data.</text>
</comment>
<dbReference type="InterPro" id="IPR020843">
    <property type="entry name" value="ER"/>
</dbReference>
<dbReference type="GO" id="GO:0070402">
    <property type="term" value="F:NADPH binding"/>
    <property type="evidence" value="ECO:0007669"/>
    <property type="project" value="TreeGrafter"/>
</dbReference>
<dbReference type="InterPro" id="IPR013154">
    <property type="entry name" value="ADH-like_N"/>
</dbReference>
<keyword evidence="5" id="KW-1185">Reference proteome</keyword>